<dbReference type="Gene3D" id="2.40.160.100">
    <property type="match status" value="1"/>
</dbReference>
<dbReference type="RefSeq" id="WP_312641266.1">
    <property type="nucleotide sequence ID" value="NZ_CP116967.1"/>
</dbReference>
<accession>A0AA96GBK0</accession>
<evidence type="ECO:0000259" key="2">
    <source>
        <dbReference type="Pfam" id="PF13372"/>
    </source>
</evidence>
<feature type="domain" description="Alginate export" evidence="2">
    <location>
        <begin position="102"/>
        <end position="491"/>
    </location>
</feature>
<dbReference type="KEGG" id="nall:PP769_14260"/>
<dbReference type="InterPro" id="IPR053728">
    <property type="entry name" value="Alginate_Permeability_Chnl"/>
</dbReference>
<sequence length="513" mass="57948">MFEVVRKAGTTVLIGSAIAVLLSFIQVTAVGGTEGGPLIGALSDTTPANQSGQPDEASPGLNREILDQGTTEQRAIMRPDGSIRVLRKSPFTIENTIDGPRWLHLGVEHRTRYETYNEPFRLNQVGSDQQLPLHTLVRLGIRYDPIRFFTEFIDARAFLTDNGSTIPSGTEDQTDILQLYGGLGSSNLLGLGVPAELTVGRFTMDFGNRRLIRRGNFRNVPVSFTGLHLALGEEKLHLRSFVVEPVFQFENKGDTEEHGTMFWGFFLGQRQISWLQTDLYVYFLNETDRPPNTDSRRRHFQTPGLRVFKPNAVGQMDYEIESIWQFGNLAEAPGSAQTLDHFAHFQHVEVGYTFDIPWTPRFLVQYDYASGDRNPNDNKDQRFDTLFGGVNFELNPAGIWGPFRRSNINSPGYRLHLTPSKDFSFFVAHRFFWLAQAKDQWVGTGLQDRSGKAGKFLGQHFEARAHWIATENVVFETGLAYLLKGSFIENLQQPGKPNNKNSTYFYVSTTLTF</sequence>
<evidence type="ECO:0000313" key="3">
    <source>
        <dbReference type="EMBL" id="WNM57130.1"/>
    </source>
</evidence>
<dbReference type="EMBL" id="CP116967">
    <property type="protein sequence ID" value="WNM57130.1"/>
    <property type="molecule type" value="Genomic_DNA"/>
</dbReference>
<dbReference type="Proteomes" id="UP001302719">
    <property type="component" value="Chromosome"/>
</dbReference>
<dbReference type="AlphaFoldDB" id="A0AA96GBK0"/>
<dbReference type="Pfam" id="PF13372">
    <property type="entry name" value="Alginate_exp"/>
    <property type="match status" value="1"/>
</dbReference>
<keyword evidence="4" id="KW-1185">Reference proteome</keyword>
<protein>
    <submittedName>
        <fullName evidence="3">Alginate export family protein</fullName>
    </submittedName>
</protein>
<feature type="region of interest" description="Disordered" evidence="1">
    <location>
        <begin position="40"/>
        <end position="62"/>
    </location>
</feature>
<evidence type="ECO:0000256" key="1">
    <source>
        <dbReference type="SAM" id="MobiDB-lite"/>
    </source>
</evidence>
<dbReference type="InterPro" id="IPR025388">
    <property type="entry name" value="Alginate_export_dom"/>
</dbReference>
<organism evidence="3 4">
    <name type="scientific">Candidatus Nitrospira allomarina</name>
    <dbReference type="NCBI Taxonomy" id="3020900"/>
    <lineage>
        <taxon>Bacteria</taxon>
        <taxon>Pseudomonadati</taxon>
        <taxon>Nitrospirota</taxon>
        <taxon>Nitrospiria</taxon>
        <taxon>Nitrospirales</taxon>
        <taxon>Nitrospiraceae</taxon>
        <taxon>Nitrospira</taxon>
    </lineage>
</organism>
<reference evidence="3 4" key="1">
    <citation type="submission" date="2023-01" db="EMBL/GenBank/DDBJ databases">
        <title>Cultivation and genomic characterization of new, ubiquitous marine nitrite-oxidizing bacteria from the Nitrospirales.</title>
        <authorList>
            <person name="Mueller A.J."/>
            <person name="Daebeler A."/>
            <person name="Herbold C.W."/>
            <person name="Kirkegaard R.H."/>
            <person name="Daims H."/>
        </authorList>
    </citation>
    <scope>NUCLEOTIDE SEQUENCE [LARGE SCALE GENOMIC DNA]</scope>
    <source>
        <strain evidence="3 4">VA</strain>
    </source>
</reference>
<gene>
    <name evidence="3" type="ORF">PP769_14260</name>
</gene>
<proteinExistence type="predicted"/>
<evidence type="ECO:0000313" key="4">
    <source>
        <dbReference type="Proteomes" id="UP001302719"/>
    </source>
</evidence>
<name>A0AA96GBK0_9BACT</name>
<feature type="compositionally biased region" description="Polar residues" evidence="1">
    <location>
        <begin position="43"/>
        <end position="53"/>
    </location>
</feature>